<dbReference type="PaxDb" id="4113-PGSC0003DMT400097531"/>
<keyword evidence="4" id="KW-1185">Reference proteome</keyword>
<keyword evidence="2" id="KW-0472">Membrane</keyword>
<proteinExistence type="predicted"/>
<feature type="compositionally biased region" description="Basic and acidic residues" evidence="1">
    <location>
        <begin position="92"/>
        <end position="115"/>
    </location>
</feature>
<dbReference type="Gramene" id="PGSC0003DMT400097531">
    <property type="protein sequence ID" value="PGSC0003DMT400097531"/>
    <property type="gene ID" value="PGSC0003DMG400047102"/>
</dbReference>
<evidence type="ECO:0000256" key="2">
    <source>
        <dbReference type="SAM" id="Phobius"/>
    </source>
</evidence>
<evidence type="ECO:0000313" key="3">
    <source>
        <dbReference type="EnsemblPlants" id="PGSC0003DMT400097531"/>
    </source>
</evidence>
<protein>
    <submittedName>
        <fullName evidence="3">Uncharacterized protein</fullName>
    </submittedName>
</protein>
<dbReference type="Proteomes" id="UP000011115">
    <property type="component" value="Unassembled WGS sequence"/>
</dbReference>
<feature type="transmembrane region" description="Helical" evidence="2">
    <location>
        <begin position="23"/>
        <end position="42"/>
    </location>
</feature>
<dbReference type="InParanoid" id="M1E0U4"/>
<dbReference type="AlphaFoldDB" id="M1E0U4"/>
<feature type="region of interest" description="Disordered" evidence="1">
    <location>
        <begin position="92"/>
        <end position="116"/>
    </location>
</feature>
<evidence type="ECO:0000256" key="1">
    <source>
        <dbReference type="SAM" id="MobiDB-lite"/>
    </source>
</evidence>
<keyword evidence="2" id="KW-0812">Transmembrane</keyword>
<reference evidence="4" key="1">
    <citation type="journal article" date="2011" name="Nature">
        <title>Genome sequence and analysis of the tuber crop potato.</title>
        <authorList>
            <consortium name="The Potato Genome Sequencing Consortium"/>
        </authorList>
    </citation>
    <scope>NUCLEOTIDE SEQUENCE [LARGE SCALE GENOMIC DNA]</scope>
    <source>
        <strain evidence="4">cv. DM1-3 516 R44</strain>
    </source>
</reference>
<dbReference type="EnsemblPlants" id="PGSC0003DMT400097531">
    <property type="protein sequence ID" value="PGSC0003DMT400097531"/>
    <property type="gene ID" value="PGSC0003DMG400047102"/>
</dbReference>
<keyword evidence="2" id="KW-1133">Transmembrane helix</keyword>
<sequence length="130" mass="14558">MYPDGSEKIHFQWTQNSIASPEQTLFVVLLAVATASPELLLLRLRWSCCFGVLPGIASRSCRCLSLVLAVASPVALAWMLLLLVVVSRWRGESEGRERGEMEGEMREKGDGEGRRRGERRRCLVLAGCYF</sequence>
<evidence type="ECO:0000313" key="4">
    <source>
        <dbReference type="Proteomes" id="UP000011115"/>
    </source>
</evidence>
<name>M1E0U4_SOLTU</name>
<dbReference type="HOGENOM" id="CLU_1941782_0_0_1"/>
<accession>M1E0U4</accession>
<reference evidence="3" key="2">
    <citation type="submission" date="2015-06" db="UniProtKB">
        <authorList>
            <consortium name="EnsemblPlants"/>
        </authorList>
    </citation>
    <scope>IDENTIFICATION</scope>
    <source>
        <strain evidence="3">DM1-3 516 R44</strain>
    </source>
</reference>
<feature type="transmembrane region" description="Helical" evidence="2">
    <location>
        <begin position="63"/>
        <end position="86"/>
    </location>
</feature>
<organism evidence="3 4">
    <name type="scientific">Solanum tuberosum</name>
    <name type="common">Potato</name>
    <dbReference type="NCBI Taxonomy" id="4113"/>
    <lineage>
        <taxon>Eukaryota</taxon>
        <taxon>Viridiplantae</taxon>
        <taxon>Streptophyta</taxon>
        <taxon>Embryophyta</taxon>
        <taxon>Tracheophyta</taxon>
        <taxon>Spermatophyta</taxon>
        <taxon>Magnoliopsida</taxon>
        <taxon>eudicotyledons</taxon>
        <taxon>Gunneridae</taxon>
        <taxon>Pentapetalae</taxon>
        <taxon>asterids</taxon>
        <taxon>lamiids</taxon>
        <taxon>Solanales</taxon>
        <taxon>Solanaceae</taxon>
        <taxon>Solanoideae</taxon>
        <taxon>Solaneae</taxon>
        <taxon>Solanum</taxon>
    </lineage>
</organism>